<organism evidence="1">
    <name type="scientific">marine sediment metagenome</name>
    <dbReference type="NCBI Taxonomy" id="412755"/>
    <lineage>
        <taxon>unclassified sequences</taxon>
        <taxon>metagenomes</taxon>
        <taxon>ecological metagenomes</taxon>
    </lineage>
</organism>
<name>X1GK29_9ZZZZ</name>
<feature type="non-terminal residue" evidence="1">
    <location>
        <position position="195"/>
    </location>
</feature>
<dbReference type="EMBL" id="BARU01017198">
    <property type="protein sequence ID" value="GAH57512.1"/>
    <property type="molecule type" value="Genomic_DNA"/>
</dbReference>
<protein>
    <submittedName>
        <fullName evidence="1">Uncharacterized protein</fullName>
    </submittedName>
</protein>
<gene>
    <name evidence="1" type="ORF">S03H2_28545</name>
</gene>
<evidence type="ECO:0000313" key="1">
    <source>
        <dbReference type="EMBL" id="GAH57512.1"/>
    </source>
</evidence>
<comment type="caution">
    <text evidence="1">The sequence shown here is derived from an EMBL/GenBank/DDBJ whole genome shotgun (WGS) entry which is preliminary data.</text>
</comment>
<reference evidence="1" key="1">
    <citation type="journal article" date="2014" name="Front. Microbiol.">
        <title>High frequency of phylogenetically diverse reductive dehalogenase-homologous genes in deep subseafloor sedimentary metagenomes.</title>
        <authorList>
            <person name="Kawai M."/>
            <person name="Futagami T."/>
            <person name="Toyoda A."/>
            <person name="Takaki Y."/>
            <person name="Nishi S."/>
            <person name="Hori S."/>
            <person name="Arai W."/>
            <person name="Tsubouchi T."/>
            <person name="Morono Y."/>
            <person name="Uchiyama I."/>
            <person name="Ito T."/>
            <person name="Fujiyama A."/>
            <person name="Inagaki F."/>
            <person name="Takami H."/>
        </authorList>
    </citation>
    <scope>NUCLEOTIDE SEQUENCE</scope>
    <source>
        <strain evidence="1">Expedition CK06-06</strain>
    </source>
</reference>
<proteinExistence type="predicted"/>
<accession>X1GK29</accession>
<sequence length="195" mass="21904">MPNQLQEPKENDNIDCHLQQVGMGTLICRAAQQTGDKTTNEVNPTICFNCSAGKIFREVGCDAVLPKIRIYPYIGGASFNVETLFCKIRKRETTLDFCRTCGLAIAETTRQIVSTTKGLFEAQGFYSAYKDLEKARESIRDGNFENAVTRSIACLESTMRICHEKLGKPLPSKKQVTDLWKSTRTILHFNELDPS</sequence>
<dbReference type="AlphaFoldDB" id="X1GK29"/>